<protein>
    <recommendedName>
        <fullName evidence="4">Molybdopterin synthase catalytic subunit</fullName>
        <ecNumber evidence="3">2.8.1.12</ecNumber>
    </recommendedName>
    <alternativeName>
        <fullName evidence="10">MPT synthase subunit 2</fullName>
    </alternativeName>
    <alternativeName>
        <fullName evidence="8">Molybdenum cofactor biosynthesis protein E</fullName>
    </alternativeName>
    <alternativeName>
        <fullName evidence="9">Molybdopterin-converting factor large subunit</fullName>
    </alternativeName>
    <alternativeName>
        <fullName evidence="11">Molybdopterin-converting factor subunit 2</fullName>
    </alternativeName>
</protein>
<dbReference type="InterPro" id="IPR036563">
    <property type="entry name" value="MoaE_sf"/>
</dbReference>
<evidence type="ECO:0000313" key="14">
    <source>
        <dbReference type="Proteomes" id="UP000256899"/>
    </source>
</evidence>
<accession>A0A3E0U748</accession>
<dbReference type="PANTHER" id="PTHR23404">
    <property type="entry name" value="MOLYBDOPTERIN SYNTHASE RELATED"/>
    <property type="match status" value="1"/>
</dbReference>
<evidence type="ECO:0000256" key="8">
    <source>
        <dbReference type="ARBA" id="ARBA00029745"/>
    </source>
</evidence>
<dbReference type="SUPFAM" id="SSF54690">
    <property type="entry name" value="Molybdopterin synthase subunit MoaE"/>
    <property type="match status" value="1"/>
</dbReference>
<dbReference type="EC" id="2.8.1.12" evidence="3"/>
<keyword evidence="5" id="KW-0808">Transferase</keyword>
<proteinExistence type="inferred from homology"/>
<evidence type="ECO:0000256" key="2">
    <source>
        <dbReference type="ARBA" id="ARBA00005426"/>
    </source>
</evidence>
<dbReference type="NCBIfam" id="NF007959">
    <property type="entry name" value="PRK10678.1"/>
    <property type="match status" value="1"/>
</dbReference>
<dbReference type="Gene3D" id="3.90.1170.40">
    <property type="entry name" value="Molybdopterin biosynthesis MoaE subunit"/>
    <property type="match status" value="1"/>
</dbReference>
<keyword evidence="6" id="KW-0501">Molybdenum cofactor biosynthesis</keyword>
<keyword evidence="14" id="KW-1185">Reference proteome</keyword>
<gene>
    <name evidence="13" type="primary">moaE</name>
    <name evidence="13" type="ORF">DXX94_07210</name>
</gene>
<organism evidence="13 14">
    <name type="scientific">Thalassotalea euphylliae</name>
    <dbReference type="NCBI Taxonomy" id="1655234"/>
    <lineage>
        <taxon>Bacteria</taxon>
        <taxon>Pseudomonadati</taxon>
        <taxon>Pseudomonadota</taxon>
        <taxon>Gammaproteobacteria</taxon>
        <taxon>Alteromonadales</taxon>
        <taxon>Colwelliaceae</taxon>
        <taxon>Thalassotalea</taxon>
    </lineage>
</organism>
<comment type="caution">
    <text evidence="13">The sequence shown here is derived from an EMBL/GenBank/DDBJ whole genome shotgun (WGS) entry which is preliminary data.</text>
</comment>
<evidence type="ECO:0000256" key="1">
    <source>
        <dbReference type="ARBA" id="ARBA00005046"/>
    </source>
</evidence>
<evidence type="ECO:0000256" key="11">
    <source>
        <dbReference type="ARBA" id="ARBA00032474"/>
    </source>
</evidence>
<dbReference type="InterPro" id="IPR003448">
    <property type="entry name" value="Mopterin_biosynth_MoaE"/>
</dbReference>
<evidence type="ECO:0000256" key="7">
    <source>
        <dbReference type="ARBA" id="ARBA00026066"/>
    </source>
</evidence>
<dbReference type="GO" id="GO:0006777">
    <property type="term" value="P:Mo-molybdopterin cofactor biosynthetic process"/>
    <property type="evidence" value="ECO:0007669"/>
    <property type="project" value="UniProtKB-KW"/>
</dbReference>
<dbReference type="EMBL" id="QUOT01000001">
    <property type="protein sequence ID" value="REL32649.1"/>
    <property type="molecule type" value="Genomic_DNA"/>
</dbReference>
<dbReference type="AlphaFoldDB" id="A0A3E0U748"/>
<dbReference type="Proteomes" id="UP000256899">
    <property type="component" value="Unassembled WGS sequence"/>
</dbReference>
<evidence type="ECO:0000256" key="6">
    <source>
        <dbReference type="ARBA" id="ARBA00023150"/>
    </source>
</evidence>
<reference evidence="14" key="1">
    <citation type="submission" date="2018-08" db="EMBL/GenBank/DDBJ databases">
        <title>Thalassotalea euphylliae genome.</title>
        <authorList>
            <person name="Summers S."/>
            <person name="Rice S.A."/>
            <person name="Freckelton M.L."/>
            <person name="Nedved B.T."/>
            <person name="Hadfield M.G."/>
        </authorList>
    </citation>
    <scope>NUCLEOTIDE SEQUENCE [LARGE SCALE GENOMIC DNA]</scope>
    <source>
        <strain evidence="14">H3</strain>
    </source>
</reference>
<dbReference type="FunFam" id="3.90.1170.40:FF:000001">
    <property type="entry name" value="Molybdopterin synthase catalytic subunit MoaE"/>
    <property type="match status" value="1"/>
</dbReference>
<comment type="similarity">
    <text evidence="2">Belongs to the MoaE family.</text>
</comment>
<sequence>MDTKVRVSEADFNAGDEIALLQANNQADGAVVTFTGRVRKQNEGQQVTGLFLEHYPAMTALSLNRIVDSARAKWVINKVVVIHRVGQLNLGDNIVFVGVTSAHRGDAFAAAEFIMDYLKIEAPFWKKETRTDGEVWIDARQSDQDKAITW</sequence>
<evidence type="ECO:0000313" key="13">
    <source>
        <dbReference type="EMBL" id="REL32649.1"/>
    </source>
</evidence>
<dbReference type="GO" id="GO:0030366">
    <property type="term" value="F:molybdopterin synthase activity"/>
    <property type="evidence" value="ECO:0007669"/>
    <property type="project" value="UniProtKB-EC"/>
</dbReference>
<comment type="subunit">
    <text evidence="7">Heterotetramer of 2 MoaD subunits and 2 MoaE subunits. Also stable as homodimer. The enzyme changes between these two forms during catalysis.</text>
</comment>
<comment type="catalytic activity">
    <reaction evidence="12">
        <text>2 [molybdopterin-synthase sulfur-carrier protein]-C-terminal-Gly-aminoethanethioate + cyclic pyranopterin phosphate + H2O = molybdopterin + 2 [molybdopterin-synthase sulfur-carrier protein]-C-terminal Gly-Gly + 2 H(+)</text>
        <dbReference type="Rhea" id="RHEA:26333"/>
        <dbReference type="Rhea" id="RHEA-COMP:12202"/>
        <dbReference type="Rhea" id="RHEA-COMP:19907"/>
        <dbReference type="ChEBI" id="CHEBI:15377"/>
        <dbReference type="ChEBI" id="CHEBI:15378"/>
        <dbReference type="ChEBI" id="CHEBI:58698"/>
        <dbReference type="ChEBI" id="CHEBI:59648"/>
        <dbReference type="ChEBI" id="CHEBI:90778"/>
        <dbReference type="ChEBI" id="CHEBI:232372"/>
        <dbReference type="EC" id="2.8.1.12"/>
    </reaction>
</comment>
<evidence type="ECO:0000256" key="4">
    <source>
        <dbReference type="ARBA" id="ARBA00013858"/>
    </source>
</evidence>
<dbReference type="UniPathway" id="UPA00344"/>
<evidence type="ECO:0000256" key="10">
    <source>
        <dbReference type="ARBA" id="ARBA00030781"/>
    </source>
</evidence>
<evidence type="ECO:0000256" key="12">
    <source>
        <dbReference type="ARBA" id="ARBA00049878"/>
    </source>
</evidence>
<name>A0A3E0U748_9GAMM</name>
<dbReference type="CDD" id="cd00756">
    <property type="entry name" value="MoaE"/>
    <property type="match status" value="1"/>
</dbReference>
<evidence type="ECO:0000256" key="5">
    <source>
        <dbReference type="ARBA" id="ARBA00022679"/>
    </source>
</evidence>
<dbReference type="Pfam" id="PF02391">
    <property type="entry name" value="MoaE"/>
    <property type="match status" value="1"/>
</dbReference>
<comment type="pathway">
    <text evidence="1">Cofactor biosynthesis; molybdopterin biosynthesis.</text>
</comment>
<evidence type="ECO:0000256" key="3">
    <source>
        <dbReference type="ARBA" id="ARBA00011950"/>
    </source>
</evidence>
<evidence type="ECO:0000256" key="9">
    <source>
        <dbReference type="ARBA" id="ARBA00030407"/>
    </source>
</evidence>